<reference evidence="1" key="1">
    <citation type="submission" date="2021-02" db="EMBL/GenBank/DDBJ databases">
        <authorList>
            <person name="Nowell W R."/>
        </authorList>
    </citation>
    <scope>NUCLEOTIDE SEQUENCE</scope>
</reference>
<accession>A0A820L147</accession>
<organism evidence="1 2">
    <name type="scientific">Rotaria sordida</name>
    <dbReference type="NCBI Taxonomy" id="392033"/>
    <lineage>
        <taxon>Eukaryota</taxon>
        <taxon>Metazoa</taxon>
        <taxon>Spiralia</taxon>
        <taxon>Gnathifera</taxon>
        <taxon>Rotifera</taxon>
        <taxon>Eurotatoria</taxon>
        <taxon>Bdelloidea</taxon>
        <taxon>Philodinida</taxon>
        <taxon>Philodinidae</taxon>
        <taxon>Rotaria</taxon>
    </lineage>
</organism>
<feature type="non-terminal residue" evidence="1">
    <location>
        <position position="39"/>
    </location>
</feature>
<evidence type="ECO:0000313" key="1">
    <source>
        <dbReference type="EMBL" id="CAF4351737.1"/>
    </source>
</evidence>
<evidence type="ECO:0000313" key="2">
    <source>
        <dbReference type="Proteomes" id="UP000663823"/>
    </source>
</evidence>
<sequence length="39" mass="4295">MADNSKQSFLNSLFQWTVKSTAQEAAATTSSDVEPMNEE</sequence>
<name>A0A820L147_9BILA</name>
<protein>
    <submittedName>
        <fullName evidence="1">Uncharacterized protein</fullName>
    </submittedName>
</protein>
<proteinExistence type="predicted"/>
<comment type="caution">
    <text evidence="1">The sequence shown here is derived from an EMBL/GenBank/DDBJ whole genome shotgun (WGS) entry which is preliminary data.</text>
</comment>
<gene>
    <name evidence="1" type="ORF">OTI717_LOCUS43577</name>
</gene>
<dbReference type="EMBL" id="CAJOAX010063935">
    <property type="protein sequence ID" value="CAF4351737.1"/>
    <property type="molecule type" value="Genomic_DNA"/>
</dbReference>
<dbReference type="AlphaFoldDB" id="A0A820L147"/>
<dbReference type="Proteomes" id="UP000663823">
    <property type="component" value="Unassembled WGS sequence"/>
</dbReference>